<dbReference type="PANTHER" id="PTHR36842">
    <property type="entry name" value="PROTEIN TOLB HOMOLOG"/>
    <property type="match status" value="1"/>
</dbReference>
<dbReference type="AlphaFoldDB" id="A0A1J5SHZ6"/>
<name>A0A1J5SHZ6_9ZZZZ</name>
<dbReference type="PANTHER" id="PTHR36842:SF1">
    <property type="entry name" value="PROTEIN TOLB"/>
    <property type="match status" value="1"/>
</dbReference>
<dbReference type="SUPFAM" id="SSF82171">
    <property type="entry name" value="DPP6 N-terminal domain-like"/>
    <property type="match status" value="1"/>
</dbReference>
<dbReference type="InterPro" id="IPR011659">
    <property type="entry name" value="WD40"/>
</dbReference>
<sequence length="468" mass="49746">MSDSTPTSPGEPFEGHAILGSNPSGEHPALRRDAGRWILPGSGPLWGADARFQFVWKKVSGDVSLAATLPEGEVGLMIRASLDAPCPSAVALLVPGGRPVLQTCDSPGADRRELVASTAGHRRIRLERCGDYLSMSTAGANGAWEATGGSVRVPLPESVYLGVAAWDCGASGAGFEEPVYSALAPGSGRMVCALEILELATLRRSIVYRTEQHIEAPNWSRDGASLIFNGGGRLYRISTDGGAPQPIDTGFATRCNNDHGLSPDGSLIAISDHTEEDRSLIYVLPSAGGAPRRITRNGPSYWHGWSPDGRTLAYCAQRDGAFGIFTIPAGGGEETRVTTAAPGGLDDGPDYSPNGAWIYFNSDRTGRMQIWRVRPDGSELEQVTFDDANNWFAHPSPDGRHVVLLTYGADVTGHPPNKDVSLRALPAVGGNPRVLARFFGGQGTINVPSWSPDAKRFAFVSYQLLPTA</sequence>
<dbReference type="InterPro" id="IPR011042">
    <property type="entry name" value="6-blade_b-propeller_TolB-like"/>
</dbReference>
<dbReference type="Pfam" id="PF07676">
    <property type="entry name" value="PD40"/>
    <property type="match status" value="3"/>
</dbReference>
<organism evidence="3">
    <name type="scientific">mine drainage metagenome</name>
    <dbReference type="NCBI Taxonomy" id="410659"/>
    <lineage>
        <taxon>unclassified sequences</taxon>
        <taxon>metagenomes</taxon>
        <taxon>ecological metagenomes</taxon>
    </lineage>
</organism>
<evidence type="ECO:0000256" key="2">
    <source>
        <dbReference type="SAM" id="MobiDB-lite"/>
    </source>
</evidence>
<gene>
    <name evidence="3" type="primary">tolB_8</name>
    <name evidence="3" type="ORF">GALL_141850</name>
</gene>
<evidence type="ECO:0000256" key="1">
    <source>
        <dbReference type="ARBA" id="ARBA00009820"/>
    </source>
</evidence>
<protein>
    <submittedName>
        <fullName evidence="3">Protein TolB</fullName>
    </submittedName>
</protein>
<comment type="similarity">
    <text evidence="1">Belongs to the TolB family.</text>
</comment>
<feature type="region of interest" description="Disordered" evidence="2">
    <location>
        <begin position="1"/>
        <end position="26"/>
    </location>
</feature>
<dbReference type="EMBL" id="MLJW01000063">
    <property type="protein sequence ID" value="OIR03765.1"/>
    <property type="molecule type" value="Genomic_DNA"/>
</dbReference>
<reference evidence="3" key="1">
    <citation type="submission" date="2016-10" db="EMBL/GenBank/DDBJ databases">
        <title>Sequence of Gallionella enrichment culture.</title>
        <authorList>
            <person name="Poehlein A."/>
            <person name="Muehling M."/>
            <person name="Daniel R."/>
        </authorList>
    </citation>
    <scope>NUCLEOTIDE SEQUENCE</scope>
</reference>
<evidence type="ECO:0000313" key="3">
    <source>
        <dbReference type="EMBL" id="OIR03765.1"/>
    </source>
</evidence>
<comment type="caution">
    <text evidence="3">The sequence shown here is derived from an EMBL/GenBank/DDBJ whole genome shotgun (WGS) entry which is preliminary data.</text>
</comment>
<accession>A0A1J5SHZ6</accession>
<proteinExistence type="inferred from homology"/>
<dbReference type="Gene3D" id="2.120.10.30">
    <property type="entry name" value="TolB, C-terminal domain"/>
    <property type="match status" value="1"/>
</dbReference>